<comment type="caution">
    <text evidence="2">The sequence shown here is derived from an EMBL/GenBank/DDBJ whole genome shotgun (WGS) entry which is preliminary data.</text>
</comment>
<evidence type="ECO:0000256" key="1">
    <source>
        <dbReference type="SAM" id="Phobius"/>
    </source>
</evidence>
<evidence type="ECO:0000313" key="3">
    <source>
        <dbReference type="Proteomes" id="UP000886893"/>
    </source>
</evidence>
<protein>
    <submittedName>
        <fullName evidence="2">Uncharacterized protein</fullName>
    </submittedName>
</protein>
<reference evidence="2" key="1">
    <citation type="submission" date="2020-10" db="EMBL/GenBank/DDBJ databases">
        <authorList>
            <person name="Gilroy R."/>
        </authorList>
    </citation>
    <scope>NUCLEOTIDE SEQUENCE</scope>
    <source>
        <strain evidence="2">14508</strain>
    </source>
</reference>
<keyword evidence="1" id="KW-0812">Transmembrane</keyword>
<sequence length="204" mass="24250">MNIHLCIDASFLEKQKSKLIKENVVLIEKDFFYELKSISYPHALTQLKEYIPYIQNAWIYIDFSMISFVNAIFIIDYFYQNQFIGNLSLVYYQKESAMILFEKKVISLAKPIQSVKDYFFSQQKVISIDLLKLAFPHILECLHLFSLLQFEPVALHMLLKQCLENEQDMEPEIYFMHEYANFGLSFDYVKALFQKIKKEESLCN</sequence>
<organism evidence="2 3">
    <name type="scientific">Candidatus Caccosoma faecigallinarum</name>
    <dbReference type="NCBI Taxonomy" id="2840720"/>
    <lineage>
        <taxon>Bacteria</taxon>
        <taxon>Bacillati</taxon>
        <taxon>Bacillota</taxon>
        <taxon>Bacillota incertae sedis</taxon>
        <taxon>Candidatus Caccosoma</taxon>
    </lineage>
</organism>
<name>A0A9D1KAC2_9FIRM</name>
<feature type="transmembrane region" description="Helical" evidence="1">
    <location>
        <begin position="57"/>
        <end position="79"/>
    </location>
</feature>
<accession>A0A9D1KAC2</accession>
<gene>
    <name evidence="2" type="ORF">IAD04_03765</name>
</gene>
<keyword evidence="1" id="KW-1133">Transmembrane helix</keyword>
<evidence type="ECO:0000313" key="2">
    <source>
        <dbReference type="EMBL" id="HIT17483.1"/>
    </source>
</evidence>
<proteinExistence type="predicted"/>
<dbReference type="EMBL" id="DVKI01000120">
    <property type="protein sequence ID" value="HIT17483.1"/>
    <property type="molecule type" value="Genomic_DNA"/>
</dbReference>
<dbReference type="AlphaFoldDB" id="A0A9D1KAC2"/>
<reference evidence="2" key="2">
    <citation type="journal article" date="2021" name="PeerJ">
        <title>Extensive microbial diversity within the chicken gut microbiome revealed by metagenomics and culture.</title>
        <authorList>
            <person name="Gilroy R."/>
            <person name="Ravi A."/>
            <person name="Getino M."/>
            <person name="Pursley I."/>
            <person name="Horton D.L."/>
            <person name="Alikhan N.F."/>
            <person name="Baker D."/>
            <person name="Gharbi K."/>
            <person name="Hall N."/>
            <person name="Watson M."/>
            <person name="Adriaenssens E.M."/>
            <person name="Foster-Nyarko E."/>
            <person name="Jarju S."/>
            <person name="Secka A."/>
            <person name="Antonio M."/>
            <person name="Oren A."/>
            <person name="Chaudhuri R.R."/>
            <person name="La Ragione R."/>
            <person name="Hildebrand F."/>
            <person name="Pallen M.J."/>
        </authorList>
    </citation>
    <scope>NUCLEOTIDE SEQUENCE</scope>
    <source>
        <strain evidence="2">14508</strain>
    </source>
</reference>
<dbReference type="Proteomes" id="UP000886893">
    <property type="component" value="Unassembled WGS sequence"/>
</dbReference>
<keyword evidence="1" id="KW-0472">Membrane</keyword>